<keyword evidence="3" id="KW-0949">S-adenosyl-L-methionine</keyword>
<dbReference type="PANTHER" id="PTHR35897">
    <property type="entry name" value="METHYLTRANSFERASE AUSD"/>
    <property type="match status" value="1"/>
</dbReference>
<keyword evidence="6" id="KW-1185">Reference proteome</keyword>
<name>A0AAD6YRF0_9AGAR</name>
<evidence type="ECO:0008006" key="7">
    <source>
        <dbReference type="Google" id="ProtNLM"/>
    </source>
</evidence>
<gene>
    <name evidence="5" type="ORF">GGX14DRAFT_628071</name>
</gene>
<evidence type="ECO:0000256" key="2">
    <source>
        <dbReference type="ARBA" id="ARBA00022679"/>
    </source>
</evidence>
<comment type="similarity">
    <text evidence="4">Belongs to the class I-like SAM-binding methyltransferase superfamily.</text>
</comment>
<organism evidence="5 6">
    <name type="scientific">Mycena pura</name>
    <dbReference type="NCBI Taxonomy" id="153505"/>
    <lineage>
        <taxon>Eukaryota</taxon>
        <taxon>Fungi</taxon>
        <taxon>Dikarya</taxon>
        <taxon>Basidiomycota</taxon>
        <taxon>Agaricomycotina</taxon>
        <taxon>Agaricomycetes</taxon>
        <taxon>Agaricomycetidae</taxon>
        <taxon>Agaricales</taxon>
        <taxon>Marasmiineae</taxon>
        <taxon>Mycenaceae</taxon>
        <taxon>Mycena</taxon>
    </lineage>
</organism>
<comment type="pathway">
    <text evidence="1">Secondary metabolite biosynthesis.</text>
</comment>
<evidence type="ECO:0000313" key="5">
    <source>
        <dbReference type="EMBL" id="KAJ7227073.1"/>
    </source>
</evidence>
<protein>
    <recommendedName>
        <fullName evidence="7">Methyltransferase domain-containing protein</fullName>
    </recommendedName>
</protein>
<dbReference type="InterPro" id="IPR029063">
    <property type="entry name" value="SAM-dependent_MTases_sf"/>
</dbReference>
<comment type="caution">
    <text evidence="5">The sequence shown here is derived from an EMBL/GenBank/DDBJ whole genome shotgun (WGS) entry which is preliminary data.</text>
</comment>
<dbReference type="EMBL" id="JARJCW010000003">
    <property type="protein sequence ID" value="KAJ7227073.1"/>
    <property type="molecule type" value="Genomic_DNA"/>
</dbReference>
<proteinExistence type="inferred from homology"/>
<dbReference type="AlphaFoldDB" id="A0AAD6YRF0"/>
<evidence type="ECO:0000313" key="6">
    <source>
        <dbReference type="Proteomes" id="UP001219525"/>
    </source>
</evidence>
<dbReference type="Gene3D" id="3.40.50.150">
    <property type="entry name" value="Vaccinia Virus protein VP39"/>
    <property type="match status" value="1"/>
</dbReference>
<dbReference type="SUPFAM" id="SSF53335">
    <property type="entry name" value="S-adenosyl-L-methionine-dependent methyltransferases"/>
    <property type="match status" value="1"/>
</dbReference>
<evidence type="ECO:0000256" key="4">
    <source>
        <dbReference type="ARBA" id="ARBA00038314"/>
    </source>
</evidence>
<dbReference type="PANTHER" id="PTHR35897:SF1">
    <property type="entry name" value="METHYLTRANSFERASE AUSD"/>
    <property type="match status" value="1"/>
</dbReference>
<evidence type="ECO:0000256" key="3">
    <source>
        <dbReference type="ARBA" id="ARBA00022691"/>
    </source>
</evidence>
<keyword evidence="2" id="KW-0808">Transferase</keyword>
<accession>A0AAD6YRF0</accession>
<sequence length="287" mass="32187">MSQCEPADDIHYVLDPEELTFLKKETGIEDEDALKAHVLAIQRDAKKVYAYPCIRRFGFVRLKICKLKSAYEHVLEIGRSVPGAVLLDLGCCFGTDLRKIASDGFPIRNIIASDLRRDFWDLGHKVFRSTPDTFPVTFVEGDAMDQFFLPLYPLVKGEPEGAVPDLASLKSFIGLQGRLSAIHSASLFHLFGEAMQLELARKLAGLLSPHPGSMIFGCHAGQPTKGYTPASPGKYMFCHTPESWREMWDGEVFEKGSVEVVTHLKLVGKLLNPTTDFYMMFWSIKRV</sequence>
<evidence type="ECO:0000256" key="1">
    <source>
        <dbReference type="ARBA" id="ARBA00005179"/>
    </source>
</evidence>
<dbReference type="GO" id="GO:0016740">
    <property type="term" value="F:transferase activity"/>
    <property type="evidence" value="ECO:0007669"/>
    <property type="project" value="UniProtKB-KW"/>
</dbReference>
<reference evidence="5" key="1">
    <citation type="submission" date="2023-03" db="EMBL/GenBank/DDBJ databases">
        <title>Massive genome expansion in bonnet fungi (Mycena s.s.) driven by repeated elements and novel gene families across ecological guilds.</title>
        <authorList>
            <consortium name="Lawrence Berkeley National Laboratory"/>
            <person name="Harder C.B."/>
            <person name="Miyauchi S."/>
            <person name="Viragh M."/>
            <person name="Kuo A."/>
            <person name="Thoen E."/>
            <person name="Andreopoulos B."/>
            <person name="Lu D."/>
            <person name="Skrede I."/>
            <person name="Drula E."/>
            <person name="Henrissat B."/>
            <person name="Morin E."/>
            <person name="Kohler A."/>
            <person name="Barry K."/>
            <person name="LaButti K."/>
            <person name="Morin E."/>
            <person name="Salamov A."/>
            <person name="Lipzen A."/>
            <person name="Mereny Z."/>
            <person name="Hegedus B."/>
            <person name="Baldrian P."/>
            <person name="Stursova M."/>
            <person name="Weitz H."/>
            <person name="Taylor A."/>
            <person name="Grigoriev I.V."/>
            <person name="Nagy L.G."/>
            <person name="Martin F."/>
            <person name="Kauserud H."/>
        </authorList>
    </citation>
    <scope>NUCLEOTIDE SEQUENCE</scope>
    <source>
        <strain evidence="5">9144</strain>
    </source>
</reference>
<dbReference type="InterPro" id="IPR051654">
    <property type="entry name" value="Meroterpenoid_MTases"/>
</dbReference>
<dbReference type="Proteomes" id="UP001219525">
    <property type="component" value="Unassembled WGS sequence"/>
</dbReference>